<proteinExistence type="predicted"/>
<comment type="caution">
    <text evidence="7">The sequence shown here is derived from an EMBL/GenBank/DDBJ whole genome shotgun (WGS) entry which is preliminary data.</text>
</comment>
<keyword evidence="5" id="KW-0539">Nucleus</keyword>
<keyword evidence="4" id="KW-0804">Transcription</keyword>
<accession>A0A834WKF4</accession>
<dbReference type="GO" id="GO:0043565">
    <property type="term" value="F:sequence-specific DNA binding"/>
    <property type="evidence" value="ECO:0007669"/>
    <property type="project" value="InterPro"/>
</dbReference>
<evidence type="ECO:0000313" key="8">
    <source>
        <dbReference type="Proteomes" id="UP000634136"/>
    </source>
</evidence>
<comment type="subcellular location">
    <subcellularLocation>
        <location evidence="1">Nucleus</location>
    </subcellularLocation>
</comment>
<sequence length="229" mass="26729">MDEKAAVSEAKKAIIIQELVNGREFANQLLQLVRHNNCNVKFEDNNEGSFWVLRPFAEDLVKKILKSFTNTLLLFNTCDSHHHHIPITNSSSSNRRGCYKRKRNIETWEKDSPILVEDGHEWRKYGQKVTRNTKYLRNYYRCSHKYDEGCEAMKQEHQVPTVDDHILLELQQLAVPQYHEHVTTTTTTDHVLSSSLDDLFSSPEVESFEVDDDLILPCFDFDDFVHFGL</sequence>
<evidence type="ECO:0000256" key="3">
    <source>
        <dbReference type="ARBA" id="ARBA00023125"/>
    </source>
</evidence>
<dbReference type="InterPro" id="IPR036576">
    <property type="entry name" value="WRKY_dom_sf"/>
</dbReference>
<dbReference type="Pfam" id="PF03106">
    <property type="entry name" value="WRKY"/>
    <property type="match status" value="1"/>
</dbReference>
<dbReference type="Gene3D" id="2.20.25.80">
    <property type="entry name" value="WRKY domain"/>
    <property type="match status" value="1"/>
</dbReference>
<evidence type="ECO:0000256" key="4">
    <source>
        <dbReference type="ARBA" id="ARBA00023163"/>
    </source>
</evidence>
<dbReference type="PANTHER" id="PTHR31282">
    <property type="entry name" value="WRKY TRANSCRIPTION FACTOR 21-RELATED"/>
    <property type="match status" value="1"/>
</dbReference>
<dbReference type="SMART" id="SM00774">
    <property type="entry name" value="WRKY"/>
    <property type="match status" value="1"/>
</dbReference>
<dbReference type="GO" id="GO:0005634">
    <property type="term" value="C:nucleus"/>
    <property type="evidence" value="ECO:0007669"/>
    <property type="project" value="UniProtKB-SubCell"/>
</dbReference>
<organism evidence="7 8">
    <name type="scientific">Senna tora</name>
    <dbReference type="NCBI Taxonomy" id="362788"/>
    <lineage>
        <taxon>Eukaryota</taxon>
        <taxon>Viridiplantae</taxon>
        <taxon>Streptophyta</taxon>
        <taxon>Embryophyta</taxon>
        <taxon>Tracheophyta</taxon>
        <taxon>Spermatophyta</taxon>
        <taxon>Magnoliopsida</taxon>
        <taxon>eudicotyledons</taxon>
        <taxon>Gunneridae</taxon>
        <taxon>Pentapetalae</taxon>
        <taxon>rosids</taxon>
        <taxon>fabids</taxon>
        <taxon>Fabales</taxon>
        <taxon>Fabaceae</taxon>
        <taxon>Caesalpinioideae</taxon>
        <taxon>Cassia clade</taxon>
        <taxon>Senna</taxon>
    </lineage>
</organism>
<protein>
    <submittedName>
        <fullName evidence="7">Putative WRKY transcription factor 70</fullName>
    </submittedName>
</protein>
<name>A0A834WKF4_9FABA</name>
<evidence type="ECO:0000259" key="6">
    <source>
        <dbReference type="PROSITE" id="PS50811"/>
    </source>
</evidence>
<dbReference type="OrthoDB" id="2021064at2759"/>
<gene>
    <name evidence="7" type="ORF">G2W53_020750</name>
</gene>
<evidence type="ECO:0000313" key="7">
    <source>
        <dbReference type="EMBL" id="KAF7822606.1"/>
    </source>
</evidence>
<evidence type="ECO:0000256" key="5">
    <source>
        <dbReference type="ARBA" id="ARBA00023242"/>
    </source>
</evidence>
<keyword evidence="2" id="KW-0805">Transcription regulation</keyword>
<evidence type="ECO:0000256" key="2">
    <source>
        <dbReference type="ARBA" id="ARBA00023015"/>
    </source>
</evidence>
<reference evidence="7" key="1">
    <citation type="submission" date="2020-09" db="EMBL/GenBank/DDBJ databases">
        <title>Genome-Enabled Discovery of Anthraquinone Biosynthesis in Senna tora.</title>
        <authorList>
            <person name="Kang S.-H."/>
            <person name="Pandey R.P."/>
            <person name="Lee C.-M."/>
            <person name="Sim J.-S."/>
            <person name="Jeong J.-T."/>
            <person name="Choi B.-S."/>
            <person name="Jung M."/>
            <person name="Ginzburg D."/>
            <person name="Zhao K."/>
            <person name="Won S.Y."/>
            <person name="Oh T.-J."/>
            <person name="Yu Y."/>
            <person name="Kim N.-H."/>
            <person name="Lee O.R."/>
            <person name="Lee T.-H."/>
            <person name="Bashyal P."/>
            <person name="Kim T.-S."/>
            <person name="Lee W.-H."/>
            <person name="Kawkins C."/>
            <person name="Kim C.-K."/>
            <person name="Kim J.S."/>
            <person name="Ahn B.O."/>
            <person name="Rhee S.Y."/>
            <person name="Sohng J.K."/>
        </authorList>
    </citation>
    <scope>NUCLEOTIDE SEQUENCE</scope>
    <source>
        <tissue evidence="7">Leaf</tissue>
    </source>
</reference>
<dbReference type="AlphaFoldDB" id="A0A834WKF4"/>
<keyword evidence="3" id="KW-0238">DNA-binding</keyword>
<keyword evidence="8" id="KW-1185">Reference proteome</keyword>
<dbReference type="Proteomes" id="UP000634136">
    <property type="component" value="Unassembled WGS sequence"/>
</dbReference>
<dbReference type="EMBL" id="JAAIUW010000007">
    <property type="protein sequence ID" value="KAF7822606.1"/>
    <property type="molecule type" value="Genomic_DNA"/>
</dbReference>
<feature type="domain" description="WRKY" evidence="6">
    <location>
        <begin position="111"/>
        <end position="155"/>
    </location>
</feature>
<dbReference type="InterPro" id="IPR044810">
    <property type="entry name" value="WRKY_plant"/>
</dbReference>
<dbReference type="SUPFAM" id="SSF118290">
    <property type="entry name" value="WRKY DNA-binding domain"/>
    <property type="match status" value="1"/>
</dbReference>
<dbReference type="GO" id="GO:0003700">
    <property type="term" value="F:DNA-binding transcription factor activity"/>
    <property type="evidence" value="ECO:0007669"/>
    <property type="project" value="InterPro"/>
</dbReference>
<evidence type="ECO:0000256" key="1">
    <source>
        <dbReference type="ARBA" id="ARBA00004123"/>
    </source>
</evidence>
<dbReference type="InterPro" id="IPR003657">
    <property type="entry name" value="WRKY_dom"/>
</dbReference>
<dbReference type="PROSITE" id="PS50811">
    <property type="entry name" value="WRKY"/>
    <property type="match status" value="1"/>
</dbReference>